<dbReference type="AlphaFoldDB" id="A0AB39R940"/>
<evidence type="ECO:0000313" key="2">
    <source>
        <dbReference type="EMBL" id="XDQ51071.1"/>
    </source>
</evidence>
<organism evidence="2">
    <name type="scientific">Streptomyces sp. R41</name>
    <dbReference type="NCBI Taxonomy" id="3238632"/>
    <lineage>
        <taxon>Bacteria</taxon>
        <taxon>Bacillati</taxon>
        <taxon>Actinomycetota</taxon>
        <taxon>Actinomycetes</taxon>
        <taxon>Kitasatosporales</taxon>
        <taxon>Streptomycetaceae</taxon>
        <taxon>Streptomyces</taxon>
    </lineage>
</organism>
<name>A0AB39R940_9ACTN</name>
<gene>
    <name evidence="2" type="ORF">AB5J53_05000</name>
</gene>
<reference evidence="2" key="1">
    <citation type="submission" date="2024-07" db="EMBL/GenBank/DDBJ databases">
        <authorList>
            <person name="Yu S.T."/>
        </authorList>
    </citation>
    <scope>NUCLEOTIDE SEQUENCE</scope>
    <source>
        <strain evidence="2">R41</strain>
    </source>
</reference>
<dbReference type="EMBL" id="CP163443">
    <property type="protein sequence ID" value="XDQ51071.1"/>
    <property type="molecule type" value="Genomic_DNA"/>
</dbReference>
<accession>A0AB39R940</accession>
<dbReference type="RefSeq" id="WP_369244412.1">
    <property type="nucleotide sequence ID" value="NZ_CP163443.1"/>
</dbReference>
<proteinExistence type="predicted"/>
<feature type="domain" description="Deoxyribonuclease NucA/NucB" evidence="1">
    <location>
        <begin position="294"/>
        <end position="371"/>
    </location>
</feature>
<sequence length="374" mass="40191">MPTGMEREEELARKGGQTYVADGTGPVAVRRLQRAGGVIDFAACEANQAAGGKAGVVLDHFNFCRHGFNTLTKLDGQGRVEGQVKFTEIEVGTGMSGARKATIYVKTKDLRAYGVFSPSFGTKMTIKPGSGGSPAHPGSCVAKMDTGATYTDVIGAWGDKFLAYDVQSPEANASTSRIDKVAACTFQTHYKVEGSRGASPWSNGPDGGLRFDSADYLAPYGTQGAIFDRITPVMHYKRTDTEVKAVAEHVFDAIHAPQLTYPQKSDKDIPGSIWNGQWQPLHRNYPKFNQASKDISTKNRTAKDAACAGLTKGENEQCDEFPLASTKEGAGKGDGNFSVRYVPQSDNSKAGARLSKWYGQDRILDGDAYGMAVD</sequence>
<dbReference type="InterPro" id="IPR029476">
    <property type="entry name" value="DNase_NucA_NucB"/>
</dbReference>
<dbReference type="Pfam" id="PF14040">
    <property type="entry name" value="DNase_NucA_NucB"/>
    <property type="match status" value="1"/>
</dbReference>
<protein>
    <submittedName>
        <fullName evidence="2">NucA/NucB deoxyribonuclease domain-containing protein</fullName>
    </submittedName>
</protein>
<evidence type="ECO:0000259" key="1">
    <source>
        <dbReference type="Pfam" id="PF14040"/>
    </source>
</evidence>